<evidence type="ECO:0000313" key="2">
    <source>
        <dbReference type="EMBL" id="SEF49090.1"/>
    </source>
</evidence>
<proteinExistence type="predicted"/>
<keyword evidence="1" id="KW-1133">Transmembrane helix</keyword>
<sequence length="357" mass="39561">MNKRTYKGIIGRLKALIGLVLMLSFVVHFNMSLVLADTPSGYDKLTSSDQISVVFKDGISTNLEVRAILPKNLIVSYTINGKTTTTTDFELVDDIVAPLKGDYTITIKLGSVTKVVVAALNISNSESLDLYLNDQIENGNIKFQLDGITLNTTETELIKYALTEDEIQKVLEGSSLSFLIEIDTDNDEINRETAGGKAIQELINGNNKASYFKLSLIKVIDGEKIYVNELTKAISITFDLPKTLLEKSSNFSILASHTLEDGTIETFELKDMDSENETYTIVTSKFCTMAFVYEDSELTSSDLVVDNSSNNTYANATNEITYNVPVTFDNKLDFHLLLAVSFISLLVVIIKFKARLN</sequence>
<dbReference type="AlphaFoldDB" id="A0A1H5SF88"/>
<dbReference type="RefSeq" id="WP_103952236.1">
    <property type="nucleotide sequence ID" value="NZ_FNUL01000002.1"/>
</dbReference>
<keyword evidence="1" id="KW-0812">Transmembrane</keyword>
<accession>A0A1H5SF88</accession>
<feature type="transmembrane region" description="Helical" evidence="1">
    <location>
        <begin position="334"/>
        <end position="352"/>
    </location>
</feature>
<organism evidence="2 3">
    <name type="scientific">Lachnospira multipara</name>
    <dbReference type="NCBI Taxonomy" id="28051"/>
    <lineage>
        <taxon>Bacteria</taxon>
        <taxon>Bacillati</taxon>
        <taxon>Bacillota</taxon>
        <taxon>Clostridia</taxon>
        <taxon>Lachnospirales</taxon>
        <taxon>Lachnospiraceae</taxon>
        <taxon>Lachnospira</taxon>
    </lineage>
</organism>
<gene>
    <name evidence="2" type="ORF">SAMN05216537_102204</name>
</gene>
<reference evidence="2 3" key="1">
    <citation type="submission" date="2016-10" db="EMBL/GenBank/DDBJ databases">
        <authorList>
            <person name="de Groot N.N."/>
        </authorList>
    </citation>
    <scope>NUCLEOTIDE SEQUENCE [LARGE SCALE GENOMIC DNA]</scope>
    <source>
        <strain evidence="2 3">D15d</strain>
    </source>
</reference>
<evidence type="ECO:0000313" key="3">
    <source>
        <dbReference type="Proteomes" id="UP000236726"/>
    </source>
</evidence>
<keyword evidence="1" id="KW-0472">Membrane</keyword>
<name>A0A1H5SF88_9FIRM</name>
<dbReference type="EMBL" id="FNUL01000002">
    <property type="protein sequence ID" value="SEF49090.1"/>
    <property type="molecule type" value="Genomic_DNA"/>
</dbReference>
<dbReference type="Proteomes" id="UP000236726">
    <property type="component" value="Unassembled WGS sequence"/>
</dbReference>
<keyword evidence="3" id="KW-1185">Reference proteome</keyword>
<evidence type="ECO:0000256" key="1">
    <source>
        <dbReference type="SAM" id="Phobius"/>
    </source>
</evidence>
<protein>
    <submittedName>
        <fullName evidence="2">Uncharacterized protein</fullName>
    </submittedName>
</protein>